<dbReference type="AlphaFoldDB" id="A0A7J6PTD6"/>
<dbReference type="EMBL" id="JABANO010038248">
    <property type="protein sequence ID" value="KAF4698861.1"/>
    <property type="molecule type" value="Genomic_DNA"/>
</dbReference>
<keyword evidence="1" id="KW-0812">Transmembrane</keyword>
<organism evidence="2 3">
    <name type="scientific">Perkinsus olseni</name>
    <name type="common">Perkinsus atlanticus</name>
    <dbReference type="NCBI Taxonomy" id="32597"/>
    <lineage>
        <taxon>Eukaryota</taxon>
        <taxon>Sar</taxon>
        <taxon>Alveolata</taxon>
        <taxon>Perkinsozoa</taxon>
        <taxon>Perkinsea</taxon>
        <taxon>Perkinsida</taxon>
        <taxon>Perkinsidae</taxon>
        <taxon>Perkinsus</taxon>
    </lineage>
</organism>
<reference evidence="2 3" key="1">
    <citation type="submission" date="2020-04" db="EMBL/GenBank/DDBJ databases">
        <title>Perkinsus olseni comparative genomics.</title>
        <authorList>
            <person name="Bogema D.R."/>
        </authorList>
    </citation>
    <scope>NUCLEOTIDE SEQUENCE [LARGE SCALE GENOMIC DNA]</scope>
    <source>
        <strain evidence="2 3">ATCC PRA-207</strain>
    </source>
</reference>
<evidence type="ECO:0000313" key="2">
    <source>
        <dbReference type="EMBL" id="KAF4698861.1"/>
    </source>
</evidence>
<protein>
    <submittedName>
        <fullName evidence="2">Uncharacterized protein</fullName>
    </submittedName>
</protein>
<gene>
    <name evidence="2" type="ORF">FOZ63_026179</name>
</gene>
<evidence type="ECO:0000313" key="3">
    <source>
        <dbReference type="Proteomes" id="UP000553632"/>
    </source>
</evidence>
<keyword evidence="3" id="KW-1185">Reference proteome</keyword>
<accession>A0A7J6PTD6</accession>
<feature type="transmembrane region" description="Helical" evidence="1">
    <location>
        <begin position="20"/>
        <end position="38"/>
    </location>
</feature>
<dbReference type="Proteomes" id="UP000553632">
    <property type="component" value="Unassembled WGS sequence"/>
</dbReference>
<name>A0A7J6PTD6_PEROL</name>
<proteinExistence type="predicted"/>
<evidence type="ECO:0000256" key="1">
    <source>
        <dbReference type="SAM" id="Phobius"/>
    </source>
</evidence>
<sequence>MLSARRQTDAHANNSSVDNLTSFIIGVIIAVINSMVLVHAKPLWVNDTAVSPGRSSPLRSLRLPVKHEQPPKCLPPDDNFGGKNYCWFILEDSPRTQVQSGMLIRSNTSHTGWYSTLELIALAPPHSLPTDVGIWAEGHTFLKLDLPSGITVDLEFYVPLVWKIGGKVVGDRREIEFKTQLYTTVNIPYMGTVKTKGEGSGAASVHTKGGKNQILSAVTAIGEVGDLFSEIVFYADVWALDLDHWNYDCYIELYISGKKDGLKIEYDNSLPVFSQKSPIK</sequence>
<dbReference type="OMA" id="TDAHANN"/>
<keyword evidence="1" id="KW-1133">Transmembrane helix</keyword>
<comment type="caution">
    <text evidence="2">The sequence shown here is derived from an EMBL/GenBank/DDBJ whole genome shotgun (WGS) entry which is preliminary data.</text>
</comment>
<keyword evidence="1" id="KW-0472">Membrane</keyword>